<dbReference type="AlphaFoldDB" id="A0A0A1VXE4"/>
<evidence type="ECO:0000313" key="2">
    <source>
        <dbReference type="EMBL" id="GAL94410.1"/>
    </source>
</evidence>
<dbReference type="EMBL" id="BBPA01000054">
    <property type="protein sequence ID" value="GAL94410.1"/>
    <property type="molecule type" value="Genomic_DNA"/>
</dbReference>
<sequence length="87" mass="9714">MKSIFSPEYHVFRRCLIAARKDANLTQAALAKAIKKPQSFVAKYENGERRLDVVEFLLVSRVIGVDPCEILKQVEQACQSTSCGEGL</sequence>
<comment type="caution">
    <text evidence="2">The sequence shown here is derived from an EMBL/GenBank/DDBJ whole genome shotgun (WGS) entry which is preliminary data.</text>
</comment>
<dbReference type="Pfam" id="PF01381">
    <property type="entry name" value="HTH_3"/>
    <property type="match status" value="1"/>
</dbReference>
<organism evidence="2 3">
    <name type="scientific">Microcystis aeruginosa NIES-44</name>
    <dbReference type="NCBI Taxonomy" id="449439"/>
    <lineage>
        <taxon>Bacteria</taxon>
        <taxon>Bacillati</taxon>
        <taxon>Cyanobacteriota</taxon>
        <taxon>Cyanophyceae</taxon>
        <taxon>Oscillatoriophycideae</taxon>
        <taxon>Chroococcales</taxon>
        <taxon>Microcystaceae</taxon>
        <taxon>Microcystis</taxon>
    </lineage>
</organism>
<name>A0A0A1VXE4_MICAE</name>
<dbReference type="PROSITE" id="PS50943">
    <property type="entry name" value="HTH_CROC1"/>
    <property type="match status" value="1"/>
</dbReference>
<dbReference type="SUPFAM" id="SSF47413">
    <property type="entry name" value="lambda repressor-like DNA-binding domains"/>
    <property type="match status" value="1"/>
</dbReference>
<dbReference type="Proteomes" id="UP000030321">
    <property type="component" value="Unassembled WGS sequence"/>
</dbReference>
<dbReference type="SMART" id="SM00530">
    <property type="entry name" value="HTH_XRE"/>
    <property type="match status" value="1"/>
</dbReference>
<dbReference type="CDD" id="cd00093">
    <property type="entry name" value="HTH_XRE"/>
    <property type="match status" value="1"/>
</dbReference>
<accession>A0A0A1VXE4</accession>
<gene>
    <name evidence="2" type="ORF">N44_02990</name>
</gene>
<protein>
    <submittedName>
        <fullName evidence="2">HigA protein (Antitoxin to HigB)</fullName>
    </submittedName>
</protein>
<evidence type="ECO:0000313" key="3">
    <source>
        <dbReference type="Proteomes" id="UP000030321"/>
    </source>
</evidence>
<dbReference type="RefSeq" id="WP_002774832.1">
    <property type="nucleotide sequence ID" value="NZ_BBPA01000054.1"/>
</dbReference>
<evidence type="ECO:0000259" key="1">
    <source>
        <dbReference type="PROSITE" id="PS50943"/>
    </source>
</evidence>
<dbReference type="GO" id="GO:0003677">
    <property type="term" value="F:DNA binding"/>
    <property type="evidence" value="ECO:0007669"/>
    <property type="project" value="InterPro"/>
</dbReference>
<dbReference type="InterPro" id="IPR001387">
    <property type="entry name" value="Cro/C1-type_HTH"/>
</dbReference>
<feature type="domain" description="HTH cro/C1-type" evidence="1">
    <location>
        <begin position="16"/>
        <end position="70"/>
    </location>
</feature>
<proteinExistence type="predicted"/>
<reference evidence="3" key="1">
    <citation type="journal article" date="2015" name="Genome">
        <title>Whole Genome Sequence of the Non-Microcystin-Producing Microcystis aeruginosa Strain NIES-44.</title>
        <authorList>
            <person name="Okano K."/>
            <person name="Miyata N."/>
            <person name="Ozaki Y."/>
        </authorList>
    </citation>
    <scope>NUCLEOTIDE SEQUENCE [LARGE SCALE GENOMIC DNA]</scope>
    <source>
        <strain evidence="3">NIES-44</strain>
    </source>
</reference>
<dbReference type="Gene3D" id="1.10.260.40">
    <property type="entry name" value="lambda repressor-like DNA-binding domains"/>
    <property type="match status" value="1"/>
</dbReference>
<dbReference type="InterPro" id="IPR010982">
    <property type="entry name" value="Lambda_DNA-bd_dom_sf"/>
</dbReference>